<accession>A0ABV1DW84</accession>
<evidence type="ECO:0000313" key="2">
    <source>
        <dbReference type="Proteomes" id="UP001489509"/>
    </source>
</evidence>
<protein>
    <recommendedName>
        <fullName evidence="3">Acyl carrier protein</fullName>
    </recommendedName>
</protein>
<proteinExistence type="predicted"/>
<keyword evidence="2" id="KW-1185">Reference proteome</keyword>
<dbReference type="EMBL" id="JBBMFD010000001">
    <property type="protein sequence ID" value="MEQ2439306.1"/>
    <property type="molecule type" value="Genomic_DNA"/>
</dbReference>
<dbReference type="SUPFAM" id="SSF47336">
    <property type="entry name" value="ACP-like"/>
    <property type="match status" value="1"/>
</dbReference>
<evidence type="ECO:0000313" key="1">
    <source>
        <dbReference type="EMBL" id="MEQ2439306.1"/>
    </source>
</evidence>
<comment type="caution">
    <text evidence="1">The sequence shown here is derived from an EMBL/GenBank/DDBJ whole genome shotgun (WGS) entry which is preliminary data.</text>
</comment>
<evidence type="ECO:0008006" key="3">
    <source>
        <dbReference type="Google" id="ProtNLM"/>
    </source>
</evidence>
<sequence length="96" mass="11557">MEETIIRDIERLFGRIIDSNNPVLLREHFFGNMFRFNYRHLIYLIFQLEKECGIAFDETDFDQDRIYSIQSLAKLILEKQQEKRQQIQENAGKCLA</sequence>
<dbReference type="Gene3D" id="1.10.1200.10">
    <property type="entry name" value="ACP-like"/>
    <property type="match status" value="1"/>
</dbReference>
<name>A0ABV1DW84_9FIRM</name>
<dbReference type="Proteomes" id="UP001489509">
    <property type="component" value="Unassembled WGS sequence"/>
</dbReference>
<gene>
    <name evidence="1" type="ORF">WMO26_00520</name>
</gene>
<reference evidence="1 2" key="1">
    <citation type="submission" date="2024-03" db="EMBL/GenBank/DDBJ databases">
        <title>Human intestinal bacterial collection.</title>
        <authorList>
            <person name="Pauvert C."/>
            <person name="Hitch T.C.A."/>
            <person name="Clavel T."/>
        </authorList>
    </citation>
    <scope>NUCLEOTIDE SEQUENCE [LARGE SCALE GENOMIC DNA]</scope>
    <source>
        <strain evidence="1 2">CLA-JM-H44</strain>
    </source>
</reference>
<dbReference type="RefSeq" id="WP_349217583.1">
    <property type="nucleotide sequence ID" value="NZ_JBBMFD010000001.1"/>
</dbReference>
<organism evidence="1 2">
    <name type="scientific">Solibaculum intestinale</name>
    <dbReference type="NCBI Taxonomy" id="3133165"/>
    <lineage>
        <taxon>Bacteria</taxon>
        <taxon>Bacillati</taxon>
        <taxon>Bacillota</taxon>
        <taxon>Clostridia</taxon>
        <taxon>Eubacteriales</taxon>
        <taxon>Oscillospiraceae</taxon>
        <taxon>Solibaculum</taxon>
    </lineage>
</organism>
<dbReference type="InterPro" id="IPR036736">
    <property type="entry name" value="ACP-like_sf"/>
</dbReference>